<dbReference type="PANTHER" id="PTHR21304:SF0">
    <property type="entry name" value="MICOS COMPLEX SUBUNIT MIC10"/>
    <property type="match status" value="1"/>
</dbReference>
<name>A0AAN9V4M4_9ORTH</name>
<dbReference type="AlphaFoldDB" id="A0AAN9V4M4"/>
<evidence type="ECO:0000313" key="11">
    <source>
        <dbReference type="Proteomes" id="UP001378592"/>
    </source>
</evidence>
<evidence type="ECO:0000256" key="3">
    <source>
        <dbReference type="ARBA" id="ARBA00006792"/>
    </source>
</evidence>
<evidence type="ECO:0000256" key="7">
    <source>
        <dbReference type="ARBA" id="ARBA00023128"/>
    </source>
</evidence>
<feature type="transmembrane region" description="Helical" evidence="9">
    <location>
        <begin position="25"/>
        <end position="43"/>
    </location>
</feature>
<reference evidence="10 11" key="1">
    <citation type="submission" date="2024-03" db="EMBL/GenBank/DDBJ databases">
        <title>The genome assembly and annotation of the cricket Gryllus longicercus Weissman &amp; Gray.</title>
        <authorList>
            <person name="Szrajer S."/>
            <person name="Gray D."/>
            <person name="Ylla G."/>
        </authorList>
    </citation>
    <scope>NUCLEOTIDE SEQUENCE [LARGE SCALE GENOMIC DNA]</scope>
    <source>
        <strain evidence="10">DAG 2021-001</strain>
        <tissue evidence="10">Whole body minus gut</tissue>
    </source>
</reference>
<keyword evidence="8 9" id="KW-0472">Membrane</keyword>
<dbReference type="GO" id="GO:0061617">
    <property type="term" value="C:MICOS complex"/>
    <property type="evidence" value="ECO:0007669"/>
    <property type="project" value="UniProtKB-UniRule"/>
</dbReference>
<comment type="caution">
    <text evidence="10">The sequence shown here is derived from an EMBL/GenBank/DDBJ whole genome shotgun (WGS) entry which is preliminary data.</text>
</comment>
<gene>
    <name evidence="10" type="ORF">R5R35_008340</name>
</gene>
<keyword evidence="5 9" id="KW-0999">Mitochondrion inner membrane</keyword>
<comment type="function">
    <text evidence="1 9">Component of the MICOS complex, a large protein complex of the mitochondrial inner membrane that plays crucial roles in the maintenance of crista junctions, inner membrane architecture, and formation of contact sites to the outer membrane.</text>
</comment>
<evidence type="ECO:0000256" key="6">
    <source>
        <dbReference type="ARBA" id="ARBA00022989"/>
    </source>
</evidence>
<keyword evidence="4 9" id="KW-0812">Transmembrane</keyword>
<evidence type="ECO:0000256" key="9">
    <source>
        <dbReference type="RuleBase" id="RU363011"/>
    </source>
</evidence>
<evidence type="ECO:0000256" key="8">
    <source>
        <dbReference type="ARBA" id="ARBA00023136"/>
    </source>
</evidence>
<dbReference type="PANTHER" id="PTHR21304">
    <property type="entry name" value="MICOS COMPLEX SUBUNIT MIC10"/>
    <property type="match status" value="1"/>
</dbReference>
<comment type="subcellular location">
    <subcellularLocation>
        <location evidence="2 9">Mitochondrion inner membrane</location>
        <topology evidence="2 9">Single-pass membrane protein</topology>
    </subcellularLocation>
</comment>
<keyword evidence="7 9" id="KW-0496">Mitochondrion</keyword>
<dbReference type="Proteomes" id="UP001378592">
    <property type="component" value="Unassembled WGS sequence"/>
</dbReference>
<keyword evidence="6 9" id="KW-1133">Transmembrane helix</keyword>
<dbReference type="Pfam" id="PF04418">
    <property type="entry name" value="DUF543"/>
    <property type="match status" value="1"/>
</dbReference>
<accession>A0AAN9V4M4</accession>
<comment type="similarity">
    <text evidence="3 9">Belongs to the MICOS complex subunit Mic10 family.</text>
</comment>
<organism evidence="10 11">
    <name type="scientific">Gryllus longicercus</name>
    <dbReference type="NCBI Taxonomy" id="2509291"/>
    <lineage>
        <taxon>Eukaryota</taxon>
        <taxon>Metazoa</taxon>
        <taxon>Ecdysozoa</taxon>
        <taxon>Arthropoda</taxon>
        <taxon>Hexapoda</taxon>
        <taxon>Insecta</taxon>
        <taxon>Pterygota</taxon>
        <taxon>Neoptera</taxon>
        <taxon>Polyneoptera</taxon>
        <taxon>Orthoptera</taxon>
        <taxon>Ensifera</taxon>
        <taxon>Gryllidea</taxon>
        <taxon>Grylloidea</taxon>
        <taxon>Gryllidae</taxon>
        <taxon>Gryllinae</taxon>
        <taxon>Gryllus</taxon>
    </lineage>
</organism>
<evidence type="ECO:0000256" key="5">
    <source>
        <dbReference type="ARBA" id="ARBA00022792"/>
    </source>
</evidence>
<sequence>MAVGVNTWSEEEMGKKWDRCLTDSVFKIGGGTAVGAVFSLLFFKRRGWPILLGAGFGLGVAYANCERDLNATVSHGATRKLAA</sequence>
<evidence type="ECO:0000256" key="1">
    <source>
        <dbReference type="ARBA" id="ARBA00002689"/>
    </source>
</evidence>
<evidence type="ECO:0000256" key="4">
    <source>
        <dbReference type="ARBA" id="ARBA00022692"/>
    </source>
</evidence>
<evidence type="ECO:0000256" key="2">
    <source>
        <dbReference type="ARBA" id="ARBA00004434"/>
    </source>
</evidence>
<evidence type="ECO:0000313" key="10">
    <source>
        <dbReference type="EMBL" id="KAK7791539.1"/>
    </source>
</evidence>
<keyword evidence="11" id="KW-1185">Reference proteome</keyword>
<dbReference type="InterPro" id="IPR007512">
    <property type="entry name" value="Mic10"/>
</dbReference>
<dbReference type="EMBL" id="JAZDUA010000526">
    <property type="protein sequence ID" value="KAK7791539.1"/>
    <property type="molecule type" value="Genomic_DNA"/>
</dbReference>
<protein>
    <recommendedName>
        <fullName evidence="9">MICOS complex subunit MIC10</fullName>
    </recommendedName>
</protein>
<comment type="subunit">
    <text evidence="9">Component of the mitochondrial contact site and cristae organizing system (MICOS) complex.</text>
</comment>
<proteinExistence type="inferred from homology"/>